<keyword evidence="5 8" id="KW-0812">Transmembrane</keyword>
<keyword evidence="3" id="KW-0813">Transport</keyword>
<keyword evidence="10" id="KW-1185">Reference proteome</keyword>
<keyword evidence="6 8" id="KW-1133">Transmembrane helix</keyword>
<accession>A0ABV3GQT7</accession>
<evidence type="ECO:0000256" key="8">
    <source>
        <dbReference type="SAM" id="Phobius"/>
    </source>
</evidence>
<dbReference type="PANTHER" id="PTHR30472:SF37">
    <property type="entry name" value="FE(3+) DICITRATE TRANSPORT SYSTEM PERMEASE PROTEIN FECD-RELATED"/>
    <property type="match status" value="1"/>
</dbReference>
<evidence type="ECO:0000256" key="2">
    <source>
        <dbReference type="ARBA" id="ARBA00007935"/>
    </source>
</evidence>
<evidence type="ECO:0000313" key="9">
    <source>
        <dbReference type="EMBL" id="MEV0974004.1"/>
    </source>
</evidence>
<dbReference type="CDD" id="cd06550">
    <property type="entry name" value="TM_ABC_iron-siderophores_like"/>
    <property type="match status" value="2"/>
</dbReference>
<feature type="transmembrane region" description="Helical" evidence="8">
    <location>
        <begin position="364"/>
        <end position="390"/>
    </location>
</feature>
<evidence type="ECO:0000256" key="7">
    <source>
        <dbReference type="ARBA" id="ARBA00023136"/>
    </source>
</evidence>
<feature type="transmembrane region" description="Helical" evidence="8">
    <location>
        <begin position="576"/>
        <end position="597"/>
    </location>
</feature>
<feature type="transmembrane region" description="Helical" evidence="8">
    <location>
        <begin position="410"/>
        <end position="430"/>
    </location>
</feature>
<gene>
    <name evidence="9" type="ORF">AB0I59_35890</name>
</gene>
<keyword evidence="7 8" id="KW-0472">Membrane</keyword>
<feature type="transmembrane region" description="Helical" evidence="8">
    <location>
        <begin position="134"/>
        <end position="156"/>
    </location>
</feature>
<evidence type="ECO:0000256" key="5">
    <source>
        <dbReference type="ARBA" id="ARBA00022692"/>
    </source>
</evidence>
<feature type="transmembrane region" description="Helical" evidence="8">
    <location>
        <begin position="467"/>
        <end position="487"/>
    </location>
</feature>
<feature type="transmembrane region" description="Helical" evidence="8">
    <location>
        <begin position="77"/>
        <end position="95"/>
    </location>
</feature>
<feature type="transmembrane region" description="Helical" evidence="8">
    <location>
        <begin position="544"/>
        <end position="564"/>
    </location>
</feature>
<dbReference type="Pfam" id="PF01032">
    <property type="entry name" value="FecCD"/>
    <property type="match status" value="2"/>
</dbReference>
<dbReference type="InterPro" id="IPR037294">
    <property type="entry name" value="ABC_BtuC-like"/>
</dbReference>
<reference evidence="9 10" key="1">
    <citation type="submission" date="2024-06" db="EMBL/GenBank/DDBJ databases">
        <title>The Natural Products Discovery Center: Release of the First 8490 Sequenced Strains for Exploring Actinobacteria Biosynthetic Diversity.</title>
        <authorList>
            <person name="Kalkreuter E."/>
            <person name="Kautsar S.A."/>
            <person name="Yang D."/>
            <person name="Bader C.D."/>
            <person name="Teijaro C.N."/>
            <person name="Fluegel L."/>
            <person name="Davis C.M."/>
            <person name="Simpson J.R."/>
            <person name="Lauterbach L."/>
            <person name="Steele A.D."/>
            <person name="Gui C."/>
            <person name="Meng S."/>
            <person name="Li G."/>
            <person name="Viehrig K."/>
            <person name="Ye F."/>
            <person name="Su P."/>
            <person name="Kiefer A.F."/>
            <person name="Nichols A."/>
            <person name="Cepeda A.J."/>
            <person name="Yan W."/>
            <person name="Fan B."/>
            <person name="Jiang Y."/>
            <person name="Adhikari A."/>
            <person name="Zheng C.-J."/>
            <person name="Schuster L."/>
            <person name="Cowan T.M."/>
            <person name="Smanski M.J."/>
            <person name="Chevrette M.G."/>
            <person name="De Carvalho L.P.S."/>
            <person name="Shen B."/>
        </authorList>
    </citation>
    <scope>NUCLEOTIDE SEQUENCE [LARGE SCALE GENOMIC DNA]</scope>
    <source>
        <strain evidence="9 10">NPDC050100</strain>
    </source>
</reference>
<protein>
    <submittedName>
        <fullName evidence="9">Iron ABC transporter permease</fullName>
    </submittedName>
</protein>
<dbReference type="SUPFAM" id="SSF81345">
    <property type="entry name" value="ABC transporter involved in vitamin B12 uptake, BtuC"/>
    <property type="match status" value="2"/>
</dbReference>
<evidence type="ECO:0000256" key="3">
    <source>
        <dbReference type="ARBA" id="ARBA00022448"/>
    </source>
</evidence>
<feature type="transmembrane region" description="Helical" evidence="8">
    <location>
        <begin position="499"/>
        <end position="532"/>
    </location>
</feature>
<evidence type="ECO:0000256" key="6">
    <source>
        <dbReference type="ARBA" id="ARBA00022989"/>
    </source>
</evidence>
<dbReference type="EMBL" id="JBFALK010000026">
    <property type="protein sequence ID" value="MEV0974004.1"/>
    <property type="molecule type" value="Genomic_DNA"/>
</dbReference>
<feature type="transmembrane region" description="Helical" evidence="8">
    <location>
        <begin position="249"/>
        <end position="278"/>
    </location>
</feature>
<keyword evidence="4" id="KW-1003">Cell membrane</keyword>
<feature type="transmembrane region" description="Helical" evidence="8">
    <location>
        <begin position="20"/>
        <end position="40"/>
    </location>
</feature>
<dbReference type="InterPro" id="IPR000522">
    <property type="entry name" value="ABC_transptr_permease_BtuC"/>
</dbReference>
<feature type="transmembrane region" description="Helical" evidence="8">
    <location>
        <begin position="162"/>
        <end position="182"/>
    </location>
</feature>
<feature type="transmembrane region" description="Helical" evidence="8">
    <location>
        <begin position="290"/>
        <end position="309"/>
    </location>
</feature>
<proteinExistence type="inferred from homology"/>
<feature type="transmembrane region" description="Helical" evidence="8">
    <location>
        <begin position="656"/>
        <end position="674"/>
    </location>
</feature>
<feature type="transmembrane region" description="Helical" evidence="8">
    <location>
        <begin position="628"/>
        <end position="650"/>
    </location>
</feature>
<dbReference type="PANTHER" id="PTHR30472">
    <property type="entry name" value="FERRIC ENTEROBACTIN TRANSPORT SYSTEM PERMEASE PROTEIN"/>
    <property type="match status" value="1"/>
</dbReference>
<evidence type="ECO:0000256" key="1">
    <source>
        <dbReference type="ARBA" id="ARBA00004651"/>
    </source>
</evidence>
<dbReference type="Gene3D" id="1.10.3470.10">
    <property type="entry name" value="ABC transporter involved in vitamin B12 uptake, BtuC"/>
    <property type="match status" value="2"/>
</dbReference>
<evidence type="ECO:0000256" key="4">
    <source>
        <dbReference type="ARBA" id="ARBA00022475"/>
    </source>
</evidence>
<comment type="similarity">
    <text evidence="2">Belongs to the binding-protein-dependent transport system permease family. FecCD subfamily.</text>
</comment>
<organism evidence="9 10">
    <name type="scientific">Microtetraspora glauca</name>
    <dbReference type="NCBI Taxonomy" id="1996"/>
    <lineage>
        <taxon>Bacteria</taxon>
        <taxon>Bacillati</taxon>
        <taxon>Actinomycetota</taxon>
        <taxon>Actinomycetes</taxon>
        <taxon>Streptosporangiales</taxon>
        <taxon>Streptosporangiaceae</taxon>
        <taxon>Microtetraspora</taxon>
    </lineage>
</organism>
<feature type="transmembrane region" description="Helical" evidence="8">
    <location>
        <begin position="203"/>
        <end position="224"/>
    </location>
</feature>
<feature type="transmembrane region" description="Helical" evidence="8">
    <location>
        <begin position="442"/>
        <end position="461"/>
    </location>
</feature>
<comment type="subcellular location">
    <subcellularLocation>
        <location evidence="1">Cell membrane</location>
        <topology evidence="1">Multi-pass membrane protein</topology>
    </subcellularLocation>
</comment>
<evidence type="ECO:0000313" key="10">
    <source>
        <dbReference type="Proteomes" id="UP001551675"/>
    </source>
</evidence>
<comment type="caution">
    <text evidence="9">The sequence shown here is derived from an EMBL/GenBank/DDBJ whole genome shotgun (WGS) entry which is preliminary data.</text>
</comment>
<feature type="transmembrane region" description="Helical" evidence="8">
    <location>
        <begin position="321"/>
        <end position="343"/>
    </location>
</feature>
<sequence length="682" mass="68301">MSAVLASAAPAPMRPARRPAAPVACGLALVLLALVFLWHLGQGASHLGVGDVLRVLTGGGDQLADDIVFSGRLPRTLAGLVAGLALGLAGGLVQGGTRNPLAAPDTLGVNAGAYLAVTAASATGLSVGVLGTGAAALAGAVGAAALVYALAGRSLYAPGRVLLAGTAVALAATSLALMLQMLDEQTARGTFFWGNGSLIQTGLTVPLWTGAATLVLAMAIPGLVRPLDLLSLGDDTAEAMGINAGRMRLYVLMLSVAFAAVAVTVAGPIGFVGLVAPIMVRMVGVHRHAWLLPLSGSVGALLVLLADGAGQALQTAAGGEIPVGVVTALVGGPVFLVLVRRLTTGDAETGASVTEARPLTGRRYATVVSVAAVLLVAAMLVGLSVGTLSIDLSQMLNPDPLIQSVLSQRFTRVLAAAGGGACLAVAGGTVQAVIRNPLAEPSLLGVTGGAAIGAVTVITMASTAPHWMIPAAASLGGFLALLLVMAVARRKGTLDPTRVVLVGIGLAAATSAVVQVLALRSTMTIGAVLTWLAGSTYGRAGEDLLWLVVPLAVTVLLVIGTRPLDMLALGEDLPRAFGLGLGRVRLLVLMGAVALAAGTAATIGAVGFVGLIAPHLARGFVGSSHRRMLPVAALLGAALVVVADTIGRLVIDPRQIPVGVMTALVGTPYMIWLLRSNRKVNR</sequence>
<dbReference type="Proteomes" id="UP001551675">
    <property type="component" value="Unassembled WGS sequence"/>
</dbReference>
<dbReference type="RefSeq" id="WP_063818922.1">
    <property type="nucleotide sequence ID" value="NZ_JBFALK010000026.1"/>
</dbReference>
<name>A0ABV3GQT7_MICGL</name>